<dbReference type="Proteomes" id="UP000517765">
    <property type="component" value="Unassembled WGS sequence"/>
</dbReference>
<dbReference type="Proteomes" id="UP000525686">
    <property type="component" value="Unassembled WGS sequence"/>
</dbReference>
<reference evidence="3 4" key="1">
    <citation type="submission" date="2019-10" db="EMBL/GenBank/DDBJ databases">
        <title>Streptomyces sp. nov., a novel actinobacterium isolated from alkaline environment.</title>
        <authorList>
            <person name="Golinska P."/>
        </authorList>
    </citation>
    <scope>NUCLEOTIDE SEQUENCE [LARGE SCALE GENOMIC DNA]</scope>
    <source>
        <strain evidence="3 4">OF1</strain>
    </source>
</reference>
<comment type="caution">
    <text evidence="3">The sequence shown here is derived from an EMBL/GenBank/DDBJ whole genome shotgun (WGS) entry which is preliminary data.</text>
</comment>
<dbReference type="AlphaFoldDB" id="A0A5P0YKY6"/>
<proteinExistence type="predicted"/>
<evidence type="ECO:0000313" key="5">
    <source>
        <dbReference type="Proteomes" id="UP000517765"/>
    </source>
</evidence>
<evidence type="ECO:0000313" key="1">
    <source>
        <dbReference type="EMBL" id="MBB1251846.1"/>
    </source>
</evidence>
<dbReference type="EMBL" id="JABJXA010000049">
    <property type="protein sequence ID" value="MBB1259305.1"/>
    <property type="molecule type" value="Genomic_DNA"/>
</dbReference>
<dbReference type="Proteomes" id="UP000320857">
    <property type="component" value="Unassembled WGS sequence"/>
</dbReference>
<reference evidence="5 6" key="2">
    <citation type="submission" date="2020-05" db="EMBL/GenBank/DDBJ databases">
        <title>Classification of alakaliphilic streptomycetes isolated from an alkaline soil next to Lonar Crater, India and a proposal for the recognition of Streptomyces alkaliterrae sp. nov.</title>
        <authorList>
            <person name="Golinska P."/>
        </authorList>
    </citation>
    <scope>NUCLEOTIDE SEQUENCE [LARGE SCALE GENOMIC DNA]</scope>
    <source>
        <strain evidence="6">OF3</strain>
        <strain evidence="5">OF8</strain>
    </source>
</reference>
<accession>A0A5P0YKY6</accession>
<evidence type="ECO:0000313" key="3">
    <source>
        <dbReference type="EMBL" id="MQS00317.1"/>
    </source>
</evidence>
<dbReference type="EMBL" id="JABJWZ010000002">
    <property type="protein sequence ID" value="MBB1251846.1"/>
    <property type="molecule type" value="Genomic_DNA"/>
</dbReference>
<name>A0A5P0YKY6_9ACTN</name>
<organism evidence="3 4">
    <name type="scientific">Streptomyces alkaliterrae</name>
    <dbReference type="NCBI Taxonomy" id="2213162"/>
    <lineage>
        <taxon>Bacteria</taxon>
        <taxon>Bacillati</taxon>
        <taxon>Actinomycetota</taxon>
        <taxon>Actinomycetes</taxon>
        <taxon>Kitasatosporales</taxon>
        <taxon>Streptomycetaceae</taxon>
        <taxon>Streptomyces</taxon>
    </lineage>
</organism>
<keyword evidence="4" id="KW-1185">Reference proteome</keyword>
<dbReference type="EMBL" id="VJYK02000001">
    <property type="protein sequence ID" value="MQS00317.1"/>
    <property type="molecule type" value="Genomic_DNA"/>
</dbReference>
<evidence type="ECO:0000313" key="4">
    <source>
        <dbReference type="Proteomes" id="UP000320857"/>
    </source>
</evidence>
<reference evidence="1" key="3">
    <citation type="journal article" name="Syst. Appl. Microbiol.">
        <title>Streptomyces alkaliterrae sp. nov., isolated from an alkaline soil, and emended descriptions of Streptomyces alkaliphilus, Streptomyces calidiresistens and Streptomyces durbertensis.</title>
        <authorList>
            <person name="Swiecimska M."/>
            <person name="Golinska P."/>
            <person name="Nouioui I."/>
            <person name="Wypij M."/>
            <person name="Rai M."/>
            <person name="Sangal V."/>
            <person name="Goodfellow M."/>
        </authorList>
    </citation>
    <scope>NUCLEOTIDE SEQUENCE</scope>
    <source>
        <strain evidence="1">OF3</strain>
        <strain evidence="2">OF8</strain>
    </source>
</reference>
<gene>
    <name evidence="3" type="ORF">FNX44_000170</name>
    <name evidence="1" type="ORF">H3146_00485</name>
    <name evidence="2" type="ORF">H3147_10700</name>
</gene>
<protein>
    <submittedName>
        <fullName evidence="3">Uncharacterized protein</fullName>
    </submittedName>
</protein>
<evidence type="ECO:0000313" key="2">
    <source>
        <dbReference type="EMBL" id="MBB1259305.1"/>
    </source>
</evidence>
<evidence type="ECO:0000313" key="6">
    <source>
        <dbReference type="Proteomes" id="UP000525686"/>
    </source>
</evidence>
<sequence>MPNAEYAVVQTNLRTGAVVTTLPVTGLSYVETLNAAGDATVGMPLFAPEADAGSLTPGGSGLVVLRDGEPVWGGVLWGASADLGEGVLTLNASGYHSYYGRRYLDAKAGYKRKSTDQAVLLREWIGYANANGGIGTDTSTITNTGRVRTRSWSFYEFKCIAEAIDEMADDITGFDFRYESFWHTQGSRVGHHFRISQRGSLSFPQLEHRANCNATNVSYDGTQLTTHAYAFGADLGSGAKPYASSSNPALDTPRMVSVATYSDTKTTASLIPKAAAIATLGRKPIGVPTLTLYPGFSPSQFIPGAVGTVVVDSGGYVALLDEFVITERRVDVDTTGGETVSLSLASREAFIANPS</sequence>